<proteinExistence type="predicted"/>
<comment type="caution">
    <text evidence="1">The sequence shown here is derived from an EMBL/GenBank/DDBJ whole genome shotgun (WGS) entry which is preliminary data.</text>
</comment>
<dbReference type="Proteomes" id="UP000236285">
    <property type="component" value="Unassembled WGS sequence"/>
</dbReference>
<gene>
    <name evidence="1" type="ORF">CW309_27105</name>
</gene>
<evidence type="ECO:0000313" key="1">
    <source>
        <dbReference type="EMBL" id="PKF23489.1"/>
    </source>
</evidence>
<reference evidence="1" key="1">
    <citation type="submission" date="2017-12" db="EMBL/GenBank/DDBJ databases">
        <title>High quality draft genome sequence of Pseudomonas hunanensis P11 isolated from the high-arsenic soil.</title>
        <authorList>
            <person name="Pan J."/>
        </authorList>
    </citation>
    <scope>NUCLEOTIDE SEQUENCE</scope>
    <source>
        <strain evidence="1">P11</strain>
    </source>
</reference>
<evidence type="ECO:0000313" key="2">
    <source>
        <dbReference type="Proteomes" id="UP000236285"/>
    </source>
</evidence>
<sequence>MDLKMLFIADYLQGPPSSGRPPGYTEMAMKSRSSANSTCTCAARKGRGCWPVFLVIHRCRRHRIRG</sequence>
<dbReference type="EMBL" id="PISL01000047">
    <property type="protein sequence ID" value="PKF23489.1"/>
    <property type="molecule type" value="Genomic_DNA"/>
</dbReference>
<organism evidence="1 2">
    <name type="scientific">Pseudomonas hunanensis</name>
    <dbReference type="NCBI Taxonomy" id="1247546"/>
    <lineage>
        <taxon>Bacteria</taxon>
        <taxon>Pseudomonadati</taxon>
        <taxon>Pseudomonadota</taxon>
        <taxon>Gammaproteobacteria</taxon>
        <taxon>Pseudomonadales</taxon>
        <taxon>Pseudomonadaceae</taxon>
        <taxon>Pseudomonas</taxon>
    </lineage>
</organism>
<accession>A0ACC9MWZ3</accession>
<name>A0ACC9MWZ3_9PSED</name>
<keyword evidence="2" id="KW-1185">Reference proteome</keyword>
<protein>
    <submittedName>
        <fullName evidence="1">Uncharacterized protein</fullName>
    </submittedName>
</protein>